<accession>A0A382UNP5</accession>
<dbReference type="AlphaFoldDB" id="A0A382UNP5"/>
<protein>
    <submittedName>
        <fullName evidence="1">Uncharacterized protein</fullName>
    </submittedName>
</protein>
<proteinExistence type="predicted"/>
<reference evidence="1" key="1">
    <citation type="submission" date="2018-05" db="EMBL/GenBank/DDBJ databases">
        <authorList>
            <person name="Lanie J.A."/>
            <person name="Ng W.-L."/>
            <person name="Kazmierczak K.M."/>
            <person name="Andrzejewski T.M."/>
            <person name="Davidsen T.M."/>
            <person name="Wayne K.J."/>
            <person name="Tettelin H."/>
            <person name="Glass J.I."/>
            <person name="Rusch D."/>
            <person name="Podicherti R."/>
            <person name="Tsui H.-C.T."/>
            <person name="Winkler M.E."/>
        </authorList>
    </citation>
    <scope>NUCLEOTIDE SEQUENCE</scope>
</reference>
<organism evidence="1">
    <name type="scientific">marine metagenome</name>
    <dbReference type="NCBI Taxonomy" id="408172"/>
    <lineage>
        <taxon>unclassified sequences</taxon>
        <taxon>metagenomes</taxon>
        <taxon>ecological metagenomes</taxon>
    </lineage>
</organism>
<sequence length="43" mass="5073">MAIYGNEIFRVFSLYKRFHDLHKTITSRSPKCLETKKPRECGA</sequence>
<name>A0A382UNP5_9ZZZZ</name>
<gene>
    <name evidence="1" type="ORF">METZ01_LOCUS388561</name>
</gene>
<evidence type="ECO:0000313" key="1">
    <source>
        <dbReference type="EMBL" id="SVD35707.1"/>
    </source>
</evidence>
<dbReference type="EMBL" id="UINC01145526">
    <property type="protein sequence ID" value="SVD35707.1"/>
    <property type="molecule type" value="Genomic_DNA"/>
</dbReference>